<dbReference type="GeneID" id="84592279"/>
<gene>
    <name evidence="2" type="ORF">An11g04950</name>
</gene>
<evidence type="ECO:0000313" key="2">
    <source>
        <dbReference type="RefSeq" id="XP_059601599.1"/>
    </source>
</evidence>
<accession>A0AAJ8BPS5</accession>
<reference evidence="2" key="1">
    <citation type="submission" date="2025-02" db="EMBL/GenBank/DDBJ databases">
        <authorList>
            <consortium name="NCBI Genome Project"/>
        </authorList>
    </citation>
    <scope>NUCLEOTIDE SEQUENCE</scope>
</reference>
<sequence>MSTIISGSIPLGTASCVLKDVDTAITVSNTTRLLPTFFFFIVVGPPDTQNEVANRGRAPAHSTDFPSKSKGRDYSTSILFKLRQKPTLIALEPLQPLFCPTPGDMKRGPRCDYLNLSDVHSSESNEVPLLETYRAGLEYTFVHRRPQFLENDNEDGYCNIFDKLTTHNVSECHQADIEGCLFSGRVQYHEDVEEVVILANQEPPYTILVHPGN</sequence>
<dbReference type="RefSeq" id="XP_059601599.1">
    <property type="nucleotide sequence ID" value="XM_059750246.1"/>
</dbReference>
<evidence type="ECO:0000256" key="1">
    <source>
        <dbReference type="SAM" id="MobiDB-lite"/>
    </source>
</evidence>
<name>A0AAJ8BPS5_ASPNG</name>
<protein>
    <submittedName>
        <fullName evidence="2">Uncharacterized protein</fullName>
    </submittedName>
</protein>
<feature type="region of interest" description="Disordered" evidence="1">
    <location>
        <begin position="51"/>
        <end position="72"/>
    </location>
</feature>
<dbReference type="KEGG" id="ang:An11g04950"/>
<reference evidence="2" key="2">
    <citation type="submission" date="2025-08" db="UniProtKB">
        <authorList>
            <consortium name="RefSeq"/>
        </authorList>
    </citation>
    <scope>IDENTIFICATION</scope>
</reference>
<organism evidence="2">
    <name type="scientific">Aspergillus niger</name>
    <dbReference type="NCBI Taxonomy" id="5061"/>
    <lineage>
        <taxon>Eukaryota</taxon>
        <taxon>Fungi</taxon>
        <taxon>Dikarya</taxon>
        <taxon>Ascomycota</taxon>
        <taxon>Pezizomycotina</taxon>
        <taxon>Eurotiomycetes</taxon>
        <taxon>Eurotiomycetidae</taxon>
        <taxon>Eurotiales</taxon>
        <taxon>Aspergillaceae</taxon>
        <taxon>Aspergillus</taxon>
        <taxon>Aspergillus subgen. Circumdati</taxon>
    </lineage>
</organism>
<proteinExistence type="predicted"/>
<dbReference type="VEuPathDB" id="FungiDB:An11g04950"/>
<dbReference type="AlphaFoldDB" id="A0AAJ8BPS5"/>